<gene>
    <name evidence="2" type="ORF">SAMN02745171_00368</name>
</gene>
<dbReference type="RefSeq" id="WP_078736324.1">
    <property type="nucleotide sequence ID" value="NZ_FUXE01000003.1"/>
</dbReference>
<dbReference type="PANTHER" id="PTHR37804:SF1">
    <property type="entry name" value="CDAA REGULATORY PROTEIN CDAR"/>
    <property type="match status" value="1"/>
</dbReference>
<reference evidence="3" key="1">
    <citation type="submission" date="2017-02" db="EMBL/GenBank/DDBJ databases">
        <authorList>
            <person name="Varghese N."/>
            <person name="Submissions S."/>
        </authorList>
    </citation>
    <scope>NUCLEOTIDE SEQUENCE [LARGE SCALE GENOMIC DNA]</scope>
    <source>
        <strain evidence="3">ATCC 51356</strain>
    </source>
</reference>
<feature type="transmembrane region" description="Helical" evidence="1">
    <location>
        <begin position="33"/>
        <end position="49"/>
    </location>
</feature>
<evidence type="ECO:0000313" key="2">
    <source>
        <dbReference type="EMBL" id="SJZ52556.1"/>
    </source>
</evidence>
<keyword evidence="1" id="KW-1133">Transmembrane helix</keyword>
<keyword evidence="1" id="KW-0812">Transmembrane</keyword>
<evidence type="ECO:0000256" key="1">
    <source>
        <dbReference type="SAM" id="Phobius"/>
    </source>
</evidence>
<proteinExistence type="predicted"/>
<dbReference type="InterPro" id="IPR053154">
    <property type="entry name" value="c-di-AMP_regulator"/>
</dbReference>
<dbReference type="STRING" id="29524.SAMN02745171_00368"/>
<dbReference type="AlphaFoldDB" id="A0A1T4LD26"/>
<dbReference type="Gene3D" id="2.170.120.40">
    <property type="entry name" value="YbbR-like domain"/>
    <property type="match status" value="1"/>
</dbReference>
<dbReference type="OrthoDB" id="1115707at2"/>
<dbReference type="PANTHER" id="PTHR37804">
    <property type="entry name" value="CDAA REGULATORY PROTEIN CDAR"/>
    <property type="match status" value="1"/>
</dbReference>
<protein>
    <recommendedName>
        <fullName evidence="4">YbbR-like protein</fullName>
    </recommendedName>
</protein>
<dbReference type="Proteomes" id="UP000190121">
    <property type="component" value="Unassembled WGS sequence"/>
</dbReference>
<evidence type="ECO:0008006" key="4">
    <source>
        <dbReference type="Google" id="ProtNLM"/>
    </source>
</evidence>
<accession>A0A1T4LD26</accession>
<sequence length="341" mass="39261">MKLQLFTQKTTTKRKKENVPFSLKPQSKKGKKFVTFLFFLLVSSIWWAITSLQMTYTKSLKMPLNYTSLKEYSIQGVLPEFLEVEIEGTGFDLLFNYTFRAIQPIEIKAFSLSGTSKNHFYISYATLEQWVQKQLEQGTKIQAIYPREISVELAKLHTKEVPIKSELQILHQDGFLITKVDLKPSKIKLYGSKMCIDTINLVHTEAVEVRQLEGKNHISTVVSLKEIPNVRFSRNEIDASITFEELTEKNFDLDINVKNLPVGYRLRLLPSKANLRITLPKSLYTSISEKDFKLLVDYSQIHNGSRETKEQLLPIGVEESPVGVTKYSLTPARVQYILEKE</sequence>
<name>A0A1T4LD26_9PORP</name>
<evidence type="ECO:0000313" key="3">
    <source>
        <dbReference type="Proteomes" id="UP000190121"/>
    </source>
</evidence>
<keyword evidence="1" id="KW-0472">Membrane</keyword>
<dbReference type="EMBL" id="FUXE01000003">
    <property type="protein sequence ID" value="SJZ52556.1"/>
    <property type="molecule type" value="Genomic_DNA"/>
</dbReference>
<dbReference type="Gene3D" id="2.170.120.30">
    <property type="match status" value="1"/>
</dbReference>
<keyword evidence="3" id="KW-1185">Reference proteome</keyword>
<organism evidence="2 3">
    <name type="scientific">Porphyromonas circumdentaria</name>
    <dbReference type="NCBI Taxonomy" id="29524"/>
    <lineage>
        <taxon>Bacteria</taxon>
        <taxon>Pseudomonadati</taxon>
        <taxon>Bacteroidota</taxon>
        <taxon>Bacteroidia</taxon>
        <taxon>Bacteroidales</taxon>
        <taxon>Porphyromonadaceae</taxon>
        <taxon>Porphyromonas</taxon>
    </lineage>
</organism>